<protein>
    <submittedName>
        <fullName evidence="1">Uncharacterized protein</fullName>
    </submittedName>
</protein>
<keyword evidence="2" id="KW-1185">Reference proteome</keyword>
<name>A0A4Z2HBU1_9TELE</name>
<reference evidence="1 2" key="1">
    <citation type="submission" date="2019-03" db="EMBL/GenBank/DDBJ databases">
        <title>First draft genome of Liparis tanakae, snailfish: a comprehensive survey of snailfish specific genes.</title>
        <authorList>
            <person name="Kim W."/>
            <person name="Song I."/>
            <person name="Jeong J.-H."/>
            <person name="Kim D."/>
            <person name="Kim S."/>
            <person name="Ryu S."/>
            <person name="Song J.Y."/>
            <person name="Lee S.K."/>
        </authorList>
    </citation>
    <scope>NUCLEOTIDE SEQUENCE [LARGE SCALE GENOMIC DNA]</scope>
    <source>
        <tissue evidence="1">Muscle</tissue>
    </source>
</reference>
<organism evidence="1 2">
    <name type="scientific">Liparis tanakae</name>
    <name type="common">Tanaka's snailfish</name>
    <dbReference type="NCBI Taxonomy" id="230148"/>
    <lineage>
        <taxon>Eukaryota</taxon>
        <taxon>Metazoa</taxon>
        <taxon>Chordata</taxon>
        <taxon>Craniata</taxon>
        <taxon>Vertebrata</taxon>
        <taxon>Euteleostomi</taxon>
        <taxon>Actinopterygii</taxon>
        <taxon>Neopterygii</taxon>
        <taxon>Teleostei</taxon>
        <taxon>Neoteleostei</taxon>
        <taxon>Acanthomorphata</taxon>
        <taxon>Eupercaria</taxon>
        <taxon>Perciformes</taxon>
        <taxon>Cottioidei</taxon>
        <taxon>Cottales</taxon>
        <taxon>Liparidae</taxon>
        <taxon>Liparis</taxon>
    </lineage>
</organism>
<dbReference type="EMBL" id="SRLO01000298">
    <property type="protein sequence ID" value="TNN62252.1"/>
    <property type="molecule type" value="Genomic_DNA"/>
</dbReference>
<gene>
    <name evidence="1" type="ORF">EYF80_027516</name>
</gene>
<comment type="caution">
    <text evidence="1">The sequence shown here is derived from an EMBL/GenBank/DDBJ whole genome shotgun (WGS) entry which is preliminary data.</text>
</comment>
<proteinExistence type="predicted"/>
<accession>A0A4Z2HBU1</accession>
<evidence type="ECO:0000313" key="1">
    <source>
        <dbReference type="EMBL" id="TNN62252.1"/>
    </source>
</evidence>
<evidence type="ECO:0000313" key="2">
    <source>
        <dbReference type="Proteomes" id="UP000314294"/>
    </source>
</evidence>
<dbReference type="Proteomes" id="UP000314294">
    <property type="component" value="Unassembled WGS sequence"/>
</dbReference>
<dbReference type="AlphaFoldDB" id="A0A4Z2HBU1"/>
<sequence length="147" mass="15815">MEVVVDKVGRRGHTQVPAKSLKQQELHFDQILLVEDQVQAAHEAQRVQLLQFGNPCYSENDHVLPHGAALRPQGLCDQRSDCLNSKDPTGLLRSDVKNEGAGVSANLYHARARSNLDPAASAPLPLSGGSGCLAGCPARIDKLLFEA</sequence>